<organism evidence="5 6">
    <name type="scientific">Sungkyunkwania multivorans</name>
    <dbReference type="NCBI Taxonomy" id="1173618"/>
    <lineage>
        <taxon>Bacteria</taxon>
        <taxon>Pseudomonadati</taxon>
        <taxon>Bacteroidota</taxon>
        <taxon>Flavobacteriia</taxon>
        <taxon>Flavobacteriales</taxon>
        <taxon>Flavobacteriaceae</taxon>
        <taxon>Sungkyunkwania</taxon>
    </lineage>
</organism>
<dbReference type="NCBIfam" id="TIGR04183">
    <property type="entry name" value="Por_Secre_tail"/>
    <property type="match status" value="1"/>
</dbReference>
<protein>
    <submittedName>
        <fullName evidence="5">Ig-like domain-containing protein</fullName>
    </submittedName>
</protein>
<dbReference type="Pfam" id="PF18962">
    <property type="entry name" value="Por_Secre_tail"/>
    <property type="match status" value="1"/>
</dbReference>
<sequence>MKAQNKPPTVTLFVTLLFSVCHLFANTIEGLRVIDELENTDTYNDPPTVSITSPSDNGTYAAGQDLSVMINANDSDGNITKHQVYVNGDLVDTDGSNYTDHPLPNLSTGDYTIRVVVTDNEGSTGQDTISFSVTSGNGGGDNNCDIYEEKDGLVVIEGENLSAPGNWNKKNSISGFTGGGYLEWTGPDHFNDPGNGVITTKIRINSPGTYSFQWRSKVGEGDNPTEANDTWLKFSDADDFYAQKGSERIYPKGSGKTPNPEGAGGQGYFKVYSTGTTNWTWVTKTSDNDPHDIFVTFNNPGIYTMLISGRSKHHILDRITLNKSSVNVTNLSLEETKCEEDGGNNGSAGLSGELKKWHKITLTFDGPNTSETANDNPFLNYRLNVTFTHQSGAPSYKIPGYYAADGNAAQTSASSGNKWRVHFAPDKTGAWNYKVSFRKGTNVAVNDNNNAGTVAGFMDGEMGSFSIGASDKSGRDFRGKGRLQYVDEHYLRFAETGDYMIKQGPDSPENLFAYNDFDNTPNAGNRRKTYQPHVGDWNSGDPTWKNGKGKGLIGAVNYIASEGLNSMSFLTMNINGDDKNVYPYIASDQRTRMDVSKLAQWAIVVEHMQQNGIFSHFKLQETENETLLDNGNTGTQRKLYYRELIARFGHNLALNWNLGEENGGGPQSSNQSAAQERAMAQYLFDNDPYHHHIVIHNYPNDFPDDLTGDQSKLTGFSLQTNKTDFSNVFSKVKEGIDKSRNAGRKWAIACDEPGDARKALRPDNDAGNSHTDGRKNALWGTLLAGGWGSEWYFGYEHAHSDLSLQDFRSRDEWWDYCRYAIRFFDITDLPLTQMRNNNGLSSNANDYCYAKQGEVYVVYLKNGGNTNLNLNGQSGQYTVKWYDPRNGGDLKNGSVTTVNGGGNRSLGTAPNNAGQDWVILVTKKSSGGGNAAPTLSFADPAGNTTVQEGYTSFEVTVNANDSDGSVSNVKLFVDGTLVRQENIVPYEWGIGNNANELLGLSVGNHTIKAEATDDDGATSEATFVLTVESEVSPSAPVVSFTAPSGNLSVQEGYDLEVVANVTDADGTISNVKLFIGNTLVRQENFAPYEWGHDGSPNPAEVNGLSEGTYTFKAVATDNDGNTGENSFVLTVNGQNNGGGNDCAFGAPTAEGLSSIDATYEDVHVLGGNGPNFNNFRKFSINWDAANNGLHTFAFNTDNGQPAWYNNYSDSMQFQLKNANPEVTLSNTAFPGLDGSYWAARDGDNFVLVSKNGGFTIYFSNSPTAPNCASGRVSNSFTHPVSVYPNPAKDILKISDISSLSKIIIYDQHGKEAINKEIDEKDLADVQVDVHALQPGIYFMKILADDTVYEAKFIKE</sequence>
<feature type="domain" description="Secretion system C-terminal sorting" evidence="4">
    <location>
        <begin position="1282"/>
        <end position="1353"/>
    </location>
</feature>
<proteinExistence type="predicted"/>
<dbReference type="EMBL" id="JBHTJH010000004">
    <property type="protein sequence ID" value="MFD0862245.1"/>
    <property type="molecule type" value="Genomic_DNA"/>
</dbReference>
<evidence type="ECO:0000313" key="5">
    <source>
        <dbReference type="EMBL" id="MFD0862245.1"/>
    </source>
</evidence>
<dbReference type="InterPro" id="IPR032260">
    <property type="entry name" value="DUF5060"/>
</dbReference>
<accession>A0ABW3CYR9</accession>
<feature type="domain" description="Putative collagen-binding" evidence="2">
    <location>
        <begin position="842"/>
        <end position="921"/>
    </location>
</feature>
<evidence type="ECO:0000259" key="4">
    <source>
        <dbReference type="Pfam" id="PF18962"/>
    </source>
</evidence>
<feature type="domain" description="DUF5060" evidence="3">
    <location>
        <begin position="354"/>
        <end position="438"/>
    </location>
</feature>
<dbReference type="InterPro" id="IPR026444">
    <property type="entry name" value="Secre_tail"/>
</dbReference>
<comment type="caution">
    <text evidence="5">The sequence shown here is derived from an EMBL/GenBank/DDBJ whole genome shotgun (WGS) entry which is preliminary data.</text>
</comment>
<dbReference type="Gene3D" id="3.20.20.80">
    <property type="entry name" value="Glycosidases"/>
    <property type="match status" value="1"/>
</dbReference>
<evidence type="ECO:0000313" key="6">
    <source>
        <dbReference type="Proteomes" id="UP001596978"/>
    </source>
</evidence>
<evidence type="ECO:0000256" key="1">
    <source>
        <dbReference type="ARBA" id="ARBA00022729"/>
    </source>
</evidence>
<dbReference type="Pfam" id="PF16586">
    <property type="entry name" value="DUF5060"/>
    <property type="match status" value="1"/>
</dbReference>
<evidence type="ECO:0000259" key="2">
    <source>
        <dbReference type="Pfam" id="PF12904"/>
    </source>
</evidence>
<keyword evidence="1" id="KW-0732">Signal</keyword>
<dbReference type="InterPro" id="IPR024749">
    <property type="entry name" value="Collagen-bd_put"/>
</dbReference>
<dbReference type="Gene3D" id="2.60.40.10">
    <property type="entry name" value="Immunoglobulins"/>
    <property type="match status" value="4"/>
</dbReference>
<dbReference type="Pfam" id="PF17957">
    <property type="entry name" value="Big_7"/>
    <property type="match status" value="3"/>
</dbReference>
<keyword evidence="6" id="KW-1185">Reference proteome</keyword>
<gene>
    <name evidence="5" type="ORF">ACFQ1M_08485</name>
</gene>
<dbReference type="Proteomes" id="UP001596978">
    <property type="component" value="Unassembled WGS sequence"/>
</dbReference>
<name>A0ABW3CYR9_9FLAO</name>
<dbReference type="Pfam" id="PF12904">
    <property type="entry name" value="Collagen_bind_2"/>
    <property type="match status" value="1"/>
</dbReference>
<reference evidence="6" key="1">
    <citation type="journal article" date="2019" name="Int. J. Syst. Evol. Microbiol.">
        <title>The Global Catalogue of Microorganisms (GCM) 10K type strain sequencing project: providing services to taxonomists for standard genome sequencing and annotation.</title>
        <authorList>
            <consortium name="The Broad Institute Genomics Platform"/>
            <consortium name="The Broad Institute Genome Sequencing Center for Infectious Disease"/>
            <person name="Wu L."/>
            <person name="Ma J."/>
        </authorList>
    </citation>
    <scope>NUCLEOTIDE SEQUENCE [LARGE SCALE GENOMIC DNA]</scope>
    <source>
        <strain evidence="6">CCUG 62952</strain>
    </source>
</reference>
<dbReference type="RefSeq" id="WP_386406792.1">
    <property type="nucleotide sequence ID" value="NZ_JBHTJH010000004.1"/>
</dbReference>
<evidence type="ECO:0000259" key="3">
    <source>
        <dbReference type="Pfam" id="PF16586"/>
    </source>
</evidence>
<dbReference type="InterPro" id="IPR013783">
    <property type="entry name" value="Ig-like_fold"/>
</dbReference>